<protein>
    <submittedName>
        <fullName evidence="1">Uncharacterized protein</fullName>
    </submittedName>
</protein>
<dbReference type="OrthoDB" id="4323953at2759"/>
<accession>A0A5N7B1B5</accession>
<proteinExistence type="predicted"/>
<dbReference type="AlphaFoldDB" id="A0A5N7B1B5"/>
<evidence type="ECO:0000313" key="2">
    <source>
        <dbReference type="Proteomes" id="UP000326198"/>
    </source>
</evidence>
<dbReference type="Proteomes" id="UP000326198">
    <property type="component" value="Unassembled WGS sequence"/>
</dbReference>
<gene>
    <name evidence="1" type="ORF">BDV26DRAFT_283715</name>
</gene>
<sequence>MEHAPGGAKRWMDVFPDRCLSQLKSGETYTLFWPGEKYTTWEWGIATQRVFDYIPTQDTNLVLPGSLALTFTVEEGEKPSLISRMWLIEISSHTPTAPVGKGEVTTTVYITYHYEPSGQSRPITFHIPSLFFPEVYEWRGIWADCSPDLCGSGIWEDPDMQISPGYHEHFTCLYPGETWPFTGNYELSEEVQVGSSLRCQLRETKISWWDWGTREDHLSTRVKVPCWGSVILEPSDNDGRPSLVIPASNPVDVQIIQ</sequence>
<organism evidence="1 2">
    <name type="scientific">Aspergillus bertholletiae</name>
    <dbReference type="NCBI Taxonomy" id="1226010"/>
    <lineage>
        <taxon>Eukaryota</taxon>
        <taxon>Fungi</taxon>
        <taxon>Dikarya</taxon>
        <taxon>Ascomycota</taxon>
        <taxon>Pezizomycotina</taxon>
        <taxon>Eurotiomycetes</taxon>
        <taxon>Eurotiomycetidae</taxon>
        <taxon>Eurotiales</taxon>
        <taxon>Aspergillaceae</taxon>
        <taxon>Aspergillus</taxon>
        <taxon>Aspergillus subgen. Circumdati</taxon>
    </lineage>
</organism>
<keyword evidence="2" id="KW-1185">Reference proteome</keyword>
<dbReference type="EMBL" id="ML736267">
    <property type="protein sequence ID" value="KAE8375139.1"/>
    <property type="molecule type" value="Genomic_DNA"/>
</dbReference>
<name>A0A5N7B1B5_9EURO</name>
<reference evidence="1 2" key="1">
    <citation type="submission" date="2019-04" db="EMBL/GenBank/DDBJ databases">
        <title>Friends and foes A comparative genomics studyof 23 Aspergillus species from section Flavi.</title>
        <authorList>
            <consortium name="DOE Joint Genome Institute"/>
            <person name="Kjaerbolling I."/>
            <person name="Vesth T."/>
            <person name="Frisvad J.C."/>
            <person name="Nybo J.L."/>
            <person name="Theobald S."/>
            <person name="Kildgaard S."/>
            <person name="Isbrandt T."/>
            <person name="Kuo A."/>
            <person name="Sato A."/>
            <person name="Lyhne E.K."/>
            <person name="Kogle M.E."/>
            <person name="Wiebenga A."/>
            <person name="Kun R.S."/>
            <person name="Lubbers R.J."/>
            <person name="Makela M.R."/>
            <person name="Barry K."/>
            <person name="Chovatia M."/>
            <person name="Clum A."/>
            <person name="Daum C."/>
            <person name="Haridas S."/>
            <person name="He G."/>
            <person name="LaButti K."/>
            <person name="Lipzen A."/>
            <person name="Mondo S."/>
            <person name="Riley R."/>
            <person name="Salamov A."/>
            <person name="Simmons B.A."/>
            <person name="Magnuson J.K."/>
            <person name="Henrissat B."/>
            <person name="Mortensen U.H."/>
            <person name="Larsen T.O."/>
            <person name="Devries R.P."/>
            <person name="Grigoriev I.V."/>
            <person name="Machida M."/>
            <person name="Baker S.E."/>
            <person name="Andersen M.R."/>
        </authorList>
    </citation>
    <scope>NUCLEOTIDE SEQUENCE [LARGE SCALE GENOMIC DNA]</scope>
    <source>
        <strain evidence="1 2">IBT 29228</strain>
    </source>
</reference>
<evidence type="ECO:0000313" key="1">
    <source>
        <dbReference type="EMBL" id="KAE8375139.1"/>
    </source>
</evidence>